<dbReference type="AlphaFoldDB" id="A0AAV7RLU7"/>
<reference evidence="1" key="1">
    <citation type="journal article" date="2022" name="bioRxiv">
        <title>Sequencing and chromosome-scale assembly of the giantPleurodeles waltlgenome.</title>
        <authorList>
            <person name="Brown T."/>
            <person name="Elewa A."/>
            <person name="Iarovenko S."/>
            <person name="Subramanian E."/>
            <person name="Araus A.J."/>
            <person name="Petzold A."/>
            <person name="Susuki M."/>
            <person name="Suzuki K.-i.T."/>
            <person name="Hayashi T."/>
            <person name="Toyoda A."/>
            <person name="Oliveira C."/>
            <person name="Osipova E."/>
            <person name="Leigh N.D."/>
            <person name="Simon A."/>
            <person name="Yun M.H."/>
        </authorList>
    </citation>
    <scope>NUCLEOTIDE SEQUENCE</scope>
    <source>
        <strain evidence="1">20211129_DDA</strain>
        <tissue evidence="1">Liver</tissue>
    </source>
</reference>
<evidence type="ECO:0000313" key="1">
    <source>
        <dbReference type="EMBL" id="KAJ1152485.1"/>
    </source>
</evidence>
<comment type="caution">
    <text evidence="1">The sequence shown here is derived from an EMBL/GenBank/DDBJ whole genome shotgun (WGS) entry which is preliminary data.</text>
</comment>
<name>A0AAV7RLU7_PLEWA</name>
<protein>
    <submittedName>
        <fullName evidence="1">Uncharacterized protein</fullName>
    </submittedName>
</protein>
<gene>
    <name evidence="1" type="ORF">NDU88_005260</name>
</gene>
<sequence length="94" mass="9932">MVLGLSGMAWPSLADVLRHAVLVDGKKNSKAGGLPGEGDVKLQELVHGDVGALKRSRMSTAAVCDSGLRTQELLCAGLARGRWQRPWAVRGLLA</sequence>
<evidence type="ECO:0000313" key="2">
    <source>
        <dbReference type="Proteomes" id="UP001066276"/>
    </source>
</evidence>
<accession>A0AAV7RLU7</accession>
<proteinExistence type="predicted"/>
<keyword evidence="2" id="KW-1185">Reference proteome</keyword>
<organism evidence="1 2">
    <name type="scientific">Pleurodeles waltl</name>
    <name type="common">Iberian ribbed newt</name>
    <dbReference type="NCBI Taxonomy" id="8319"/>
    <lineage>
        <taxon>Eukaryota</taxon>
        <taxon>Metazoa</taxon>
        <taxon>Chordata</taxon>
        <taxon>Craniata</taxon>
        <taxon>Vertebrata</taxon>
        <taxon>Euteleostomi</taxon>
        <taxon>Amphibia</taxon>
        <taxon>Batrachia</taxon>
        <taxon>Caudata</taxon>
        <taxon>Salamandroidea</taxon>
        <taxon>Salamandridae</taxon>
        <taxon>Pleurodelinae</taxon>
        <taxon>Pleurodeles</taxon>
    </lineage>
</organism>
<dbReference type="Proteomes" id="UP001066276">
    <property type="component" value="Chromosome 5"/>
</dbReference>
<dbReference type="EMBL" id="JANPWB010000009">
    <property type="protein sequence ID" value="KAJ1152485.1"/>
    <property type="molecule type" value="Genomic_DNA"/>
</dbReference>